<gene>
    <name evidence="2" type="ORF">L0C25_06110</name>
</gene>
<dbReference type="Proteomes" id="UP001164390">
    <property type="component" value="Chromosome"/>
</dbReference>
<evidence type="ECO:0000313" key="3">
    <source>
        <dbReference type="Proteomes" id="UP001164390"/>
    </source>
</evidence>
<dbReference type="Pfam" id="PF08666">
    <property type="entry name" value="SAF"/>
    <property type="match status" value="1"/>
</dbReference>
<dbReference type="KEGG" id="sgrg:L0C25_06110"/>
<dbReference type="CDD" id="cd11614">
    <property type="entry name" value="SAF_CpaB_FlgA_like"/>
    <property type="match status" value="1"/>
</dbReference>
<organism evidence="2 3">
    <name type="scientific">Solicola gregarius</name>
    <dbReference type="NCBI Taxonomy" id="2908642"/>
    <lineage>
        <taxon>Bacteria</taxon>
        <taxon>Bacillati</taxon>
        <taxon>Actinomycetota</taxon>
        <taxon>Actinomycetes</taxon>
        <taxon>Propionibacteriales</taxon>
        <taxon>Nocardioidaceae</taxon>
        <taxon>Solicola</taxon>
    </lineage>
</organism>
<name>A0AA46YNE8_9ACTN</name>
<protein>
    <recommendedName>
        <fullName evidence="1">SAF domain-containing protein</fullName>
    </recommendedName>
</protein>
<keyword evidence="3" id="KW-1185">Reference proteome</keyword>
<evidence type="ECO:0000259" key="1">
    <source>
        <dbReference type="Pfam" id="PF08666"/>
    </source>
</evidence>
<dbReference type="EMBL" id="CP094970">
    <property type="protein sequence ID" value="UYM06643.1"/>
    <property type="molecule type" value="Genomic_DNA"/>
</dbReference>
<reference evidence="2" key="1">
    <citation type="submission" date="2022-01" db="EMBL/GenBank/DDBJ databases">
        <title>Nocardioidaceae gen. sp. A5X3R13.</title>
        <authorList>
            <person name="Lopez Marin M.A."/>
            <person name="Uhlik O."/>
        </authorList>
    </citation>
    <scope>NUCLEOTIDE SEQUENCE</scope>
    <source>
        <strain evidence="2">A5X3R13</strain>
    </source>
</reference>
<evidence type="ECO:0000313" key="2">
    <source>
        <dbReference type="EMBL" id="UYM06643.1"/>
    </source>
</evidence>
<accession>A0AA46YNE8</accession>
<dbReference type="AlphaFoldDB" id="A0AA46YNE8"/>
<proteinExistence type="predicted"/>
<sequence length="167" mass="17464">MATRDLVSGTTLSDDDVEIRHVRADDAATHAYDEVQSVVGEVIGAPVRRGEPLTDMRLLTSDLLAGYPDGSSLATVRVTDPQSLWGVEVGTYVDVVGVDVDGGSRGRVLAEHAQVVAMPTTEQDPTTGMSAGAAVVVSVPPDEAVTLTDSAGRMQFGVVVSRAQMNQ</sequence>
<feature type="domain" description="SAF" evidence="1">
    <location>
        <begin position="2"/>
        <end position="54"/>
    </location>
</feature>
<dbReference type="RefSeq" id="WP_271635552.1">
    <property type="nucleotide sequence ID" value="NZ_CP094970.1"/>
</dbReference>
<dbReference type="InterPro" id="IPR013974">
    <property type="entry name" value="SAF"/>
</dbReference>